<dbReference type="AlphaFoldDB" id="A0A426X090"/>
<dbReference type="Proteomes" id="UP000287651">
    <property type="component" value="Unassembled WGS sequence"/>
</dbReference>
<protein>
    <submittedName>
        <fullName evidence="2">Uncharacterized protein</fullName>
    </submittedName>
</protein>
<evidence type="ECO:0000256" key="1">
    <source>
        <dbReference type="SAM" id="MobiDB-lite"/>
    </source>
</evidence>
<comment type="caution">
    <text evidence="2">The sequence shown here is derived from an EMBL/GenBank/DDBJ whole genome shotgun (WGS) entry which is preliminary data.</text>
</comment>
<proteinExistence type="predicted"/>
<feature type="non-terminal residue" evidence="2">
    <location>
        <position position="65"/>
    </location>
</feature>
<evidence type="ECO:0000313" key="2">
    <source>
        <dbReference type="EMBL" id="RRT32902.1"/>
    </source>
</evidence>
<feature type="region of interest" description="Disordered" evidence="1">
    <location>
        <begin position="40"/>
        <end position="65"/>
    </location>
</feature>
<name>A0A426X090_ENSVE</name>
<reference evidence="2 3" key="1">
    <citation type="journal article" date="2014" name="Agronomy (Basel)">
        <title>A Draft Genome Sequence for Ensete ventricosum, the Drought-Tolerant Tree Against Hunger.</title>
        <authorList>
            <person name="Harrison J."/>
            <person name="Moore K.A."/>
            <person name="Paszkiewicz K."/>
            <person name="Jones T."/>
            <person name="Grant M."/>
            <person name="Ambacheew D."/>
            <person name="Muzemil S."/>
            <person name="Studholme D.J."/>
        </authorList>
    </citation>
    <scope>NUCLEOTIDE SEQUENCE [LARGE SCALE GENOMIC DNA]</scope>
</reference>
<organism evidence="2 3">
    <name type="scientific">Ensete ventricosum</name>
    <name type="common">Abyssinian banana</name>
    <name type="synonym">Musa ensete</name>
    <dbReference type="NCBI Taxonomy" id="4639"/>
    <lineage>
        <taxon>Eukaryota</taxon>
        <taxon>Viridiplantae</taxon>
        <taxon>Streptophyta</taxon>
        <taxon>Embryophyta</taxon>
        <taxon>Tracheophyta</taxon>
        <taxon>Spermatophyta</taxon>
        <taxon>Magnoliopsida</taxon>
        <taxon>Liliopsida</taxon>
        <taxon>Zingiberales</taxon>
        <taxon>Musaceae</taxon>
        <taxon>Ensete</taxon>
    </lineage>
</organism>
<accession>A0A426X090</accession>
<evidence type="ECO:0000313" key="3">
    <source>
        <dbReference type="Proteomes" id="UP000287651"/>
    </source>
</evidence>
<gene>
    <name evidence="2" type="ORF">B296_00053423</name>
</gene>
<dbReference type="EMBL" id="AMZH03030389">
    <property type="protein sequence ID" value="RRT32902.1"/>
    <property type="molecule type" value="Genomic_DNA"/>
</dbReference>
<sequence>MVDFDYQRLIEEEKGKKKRKRRRGGEHVPHAIFACASPTHPRRTRVVRKPSLPSPLAGDFYPRAR</sequence>